<dbReference type="PANTHER" id="PTHR30136:SF24">
    <property type="entry name" value="HTH-TYPE TRANSCRIPTIONAL REPRESSOR ALLR"/>
    <property type="match status" value="1"/>
</dbReference>
<dbReference type="Gene3D" id="1.10.10.10">
    <property type="entry name" value="Winged helix-like DNA-binding domain superfamily/Winged helix DNA-binding domain"/>
    <property type="match status" value="1"/>
</dbReference>
<dbReference type="PANTHER" id="PTHR30136">
    <property type="entry name" value="HELIX-TURN-HELIX TRANSCRIPTIONAL REGULATOR, ICLR FAMILY"/>
    <property type="match status" value="1"/>
</dbReference>
<dbReference type="InterPro" id="IPR036388">
    <property type="entry name" value="WH-like_DNA-bd_sf"/>
</dbReference>
<dbReference type="RefSeq" id="WP_377459747.1">
    <property type="nucleotide sequence ID" value="NZ_JBHLUB010000030.1"/>
</dbReference>
<feature type="domain" description="HTH iclR-type" evidence="1">
    <location>
        <begin position="15"/>
        <end position="77"/>
    </location>
</feature>
<protein>
    <submittedName>
        <fullName evidence="2">Helix-turn-helix domain-containing protein</fullName>
    </submittedName>
</protein>
<keyword evidence="3" id="KW-1185">Reference proteome</keyword>
<proteinExistence type="predicted"/>
<dbReference type="SUPFAM" id="SSF46785">
    <property type="entry name" value="Winged helix' DNA-binding domain"/>
    <property type="match status" value="1"/>
</dbReference>
<dbReference type="EMBL" id="JBHLUB010000030">
    <property type="protein sequence ID" value="MFC0582527.1"/>
    <property type="molecule type" value="Genomic_DNA"/>
</dbReference>
<dbReference type="InterPro" id="IPR050707">
    <property type="entry name" value="HTH_MetabolicPath_Reg"/>
</dbReference>
<dbReference type="SMART" id="SM00346">
    <property type="entry name" value="HTH_ICLR"/>
    <property type="match status" value="1"/>
</dbReference>
<dbReference type="PROSITE" id="PS51077">
    <property type="entry name" value="HTH_ICLR"/>
    <property type="match status" value="1"/>
</dbReference>
<sequence length="225" mass="23234">MAAEREEGQSRTRGAQTLARGLRVLKFVAAADDGVTIGQVADFAQIHRSMAYRILEALVDSALVTRAASGRYYGASGLLALGRGGYAGLRQAGLEPVQTAANQLGVTLALLVAEGAAGRENATAVLVCAPATLGFHITFAEGSSHPLHLGAAGAALTAILEGGPLETHYTTYGEVEPYMYGLAVPVVLGGSAPAACLVAISQRETDPERFVPVMTQAVEQIVTES</sequence>
<dbReference type="InterPro" id="IPR036390">
    <property type="entry name" value="WH_DNA-bd_sf"/>
</dbReference>
<reference evidence="2 3" key="1">
    <citation type="submission" date="2024-09" db="EMBL/GenBank/DDBJ databases">
        <authorList>
            <person name="Sun Q."/>
            <person name="Mori K."/>
        </authorList>
    </citation>
    <scope>NUCLEOTIDE SEQUENCE [LARGE SCALE GENOMIC DNA]</scope>
    <source>
        <strain evidence="2 3">NCAIM B.02604</strain>
    </source>
</reference>
<evidence type="ECO:0000313" key="3">
    <source>
        <dbReference type="Proteomes" id="UP001589862"/>
    </source>
</evidence>
<evidence type="ECO:0000259" key="1">
    <source>
        <dbReference type="PROSITE" id="PS51077"/>
    </source>
</evidence>
<gene>
    <name evidence="2" type="ORF">ACFFFR_09075</name>
</gene>
<comment type="caution">
    <text evidence="2">The sequence shown here is derived from an EMBL/GenBank/DDBJ whole genome shotgun (WGS) entry which is preliminary data.</text>
</comment>
<accession>A0ABV6PDS3</accession>
<dbReference type="Proteomes" id="UP001589862">
    <property type="component" value="Unassembled WGS sequence"/>
</dbReference>
<evidence type="ECO:0000313" key="2">
    <source>
        <dbReference type="EMBL" id="MFC0582527.1"/>
    </source>
</evidence>
<dbReference type="SUPFAM" id="SSF55781">
    <property type="entry name" value="GAF domain-like"/>
    <property type="match status" value="1"/>
</dbReference>
<name>A0ABV6PDS3_9MICC</name>
<dbReference type="InterPro" id="IPR005471">
    <property type="entry name" value="Tscrpt_reg_IclR_N"/>
</dbReference>
<dbReference type="Pfam" id="PF09339">
    <property type="entry name" value="HTH_IclR"/>
    <property type="match status" value="1"/>
</dbReference>
<organism evidence="2 3">
    <name type="scientific">Micrococcoides hystricis</name>
    <dbReference type="NCBI Taxonomy" id="1572761"/>
    <lineage>
        <taxon>Bacteria</taxon>
        <taxon>Bacillati</taxon>
        <taxon>Actinomycetota</taxon>
        <taxon>Actinomycetes</taxon>
        <taxon>Micrococcales</taxon>
        <taxon>Micrococcaceae</taxon>
        <taxon>Micrococcoides</taxon>
    </lineage>
</organism>